<evidence type="ECO:0000259" key="2">
    <source>
        <dbReference type="PROSITE" id="PS50076"/>
    </source>
</evidence>
<dbReference type="RefSeq" id="XP_004339915.1">
    <property type="nucleotide sequence ID" value="XM_004339867.1"/>
</dbReference>
<dbReference type="Pfam" id="PF23302">
    <property type="entry name" value="HTH_DNAJC9"/>
    <property type="match status" value="1"/>
</dbReference>
<dbReference type="CDD" id="cd06257">
    <property type="entry name" value="DnaJ"/>
    <property type="match status" value="1"/>
</dbReference>
<feature type="compositionally biased region" description="Basic and acidic residues" evidence="1">
    <location>
        <begin position="343"/>
        <end position="354"/>
    </location>
</feature>
<dbReference type="InterPro" id="IPR052594">
    <property type="entry name" value="J_domain-containing_protein"/>
</dbReference>
<dbReference type="EMBL" id="KB007966">
    <property type="protein sequence ID" value="ELR17899.1"/>
    <property type="molecule type" value="Genomic_DNA"/>
</dbReference>
<dbReference type="Gene3D" id="1.10.287.110">
    <property type="entry name" value="DnaJ domain"/>
    <property type="match status" value="1"/>
</dbReference>
<feature type="region of interest" description="Disordered" evidence="1">
    <location>
        <begin position="185"/>
        <end position="381"/>
    </location>
</feature>
<keyword evidence="4" id="KW-1185">Reference proteome</keyword>
<feature type="compositionally biased region" description="Low complexity" evidence="1">
    <location>
        <begin position="357"/>
        <end position="373"/>
    </location>
</feature>
<feature type="compositionally biased region" description="Acidic residues" evidence="1">
    <location>
        <begin position="324"/>
        <end position="342"/>
    </location>
</feature>
<accession>L8GX97</accession>
<feature type="compositionally biased region" description="Basic residues" evidence="1">
    <location>
        <begin position="266"/>
        <end position="278"/>
    </location>
</feature>
<dbReference type="GO" id="GO:0005634">
    <property type="term" value="C:nucleus"/>
    <property type="evidence" value="ECO:0007669"/>
    <property type="project" value="TreeGrafter"/>
</dbReference>
<dbReference type="GO" id="GO:0005737">
    <property type="term" value="C:cytoplasm"/>
    <property type="evidence" value="ECO:0007669"/>
    <property type="project" value="TreeGrafter"/>
</dbReference>
<dbReference type="PRINTS" id="PR00625">
    <property type="entry name" value="JDOMAIN"/>
</dbReference>
<dbReference type="PROSITE" id="PS50076">
    <property type="entry name" value="DNAJ_2"/>
    <property type="match status" value="1"/>
</dbReference>
<dbReference type="SMART" id="SM00271">
    <property type="entry name" value="DnaJ"/>
    <property type="match status" value="1"/>
</dbReference>
<dbReference type="PANTHER" id="PTHR44144">
    <property type="entry name" value="DNAJ HOMOLOG SUBFAMILY C MEMBER 9"/>
    <property type="match status" value="1"/>
</dbReference>
<dbReference type="AlphaFoldDB" id="L8GX97"/>
<dbReference type="KEGG" id="acan:ACA1_206360"/>
<evidence type="ECO:0000313" key="3">
    <source>
        <dbReference type="EMBL" id="ELR17899.1"/>
    </source>
</evidence>
<dbReference type="PANTHER" id="PTHR44144:SF1">
    <property type="entry name" value="DNAJ HOMOLOG SUBFAMILY C MEMBER 9"/>
    <property type="match status" value="1"/>
</dbReference>
<name>L8GX97_ACACF</name>
<dbReference type="GO" id="GO:0031072">
    <property type="term" value="F:heat shock protein binding"/>
    <property type="evidence" value="ECO:0007669"/>
    <property type="project" value="TreeGrafter"/>
</dbReference>
<dbReference type="Proteomes" id="UP000011083">
    <property type="component" value="Unassembled WGS sequence"/>
</dbReference>
<organism evidence="3 4">
    <name type="scientific">Acanthamoeba castellanii (strain ATCC 30010 / Neff)</name>
    <dbReference type="NCBI Taxonomy" id="1257118"/>
    <lineage>
        <taxon>Eukaryota</taxon>
        <taxon>Amoebozoa</taxon>
        <taxon>Discosea</taxon>
        <taxon>Longamoebia</taxon>
        <taxon>Centramoebida</taxon>
        <taxon>Acanthamoebidae</taxon>
        <taxon>Acanthamoeba</taxon>
    </lineage>
</organism>
<dbReference type="InterPro" id="IPR056453">
    <property type="entry name" value="HTH_DNAJC9"/>
</dbReference>
<feature type="compositionally biased region" description="Basic residues" evidence="1">
    <location>
        <begin position="188"/>
        <end position="204"/>
    </location>
</feature>
<evidence type="ECO:0000313" key="4">
    <source>
        <dbReference type="Proteomes" id="UP000011083"/>
    </source>
</evidence>
<reference evidence="3 4" key="1">
    <citation type="journal article" date="2013" name="Genome Biol.">
        <title>Genome of Acanthamoeba castellanii highlights extensive lateral gene transfer and early evolution of tyrosine kinase signaling.</title>
        <authorList>
            <person name="Clarke M."/>
            <person name="Lohan A.J."/>
            <person name="Liu B."/>
            <person name="Lagkouvardos I."/>
            <person name="Roy S."/>
            <person name="Zafar N."/>
            <person name="Bertelli C."/>
            <person name="Schilde C."/>
            <person name="Kianianmomeni A."/>
            <person name="Burglin T.R."/>
            <person name="Frech C."/>
            <person name="Turcotte B."/>
            <person name="Kopec K.O."/>
            <person name="Synnott J.M."/>
            <person name="Choo C."/>
            <person name="Paponov I."/>
            <person name="Finkler A."/>
            <person name="Soon Heng Tan C."/>
            <person name="Hutchins A.P."/>
            <person name="Weinmeier T."/>
            <person name="Rattei T."/>
            <person name="Chu J.S."/>
            <person name="Gimenez G."/>
            <person name="Irimia M."/>
            <person name="Rigden D.J."/>
            <person name="Fitzpatrick D.A."/>
            <person name="Lorenzo-Morales J."/>
            <person name="Bateman A."/>
            <person name="Chiu C.H."/>
            <person name="Tang P."/>
            <person name="Hegemann P."/>
            <person name="Fromm H."/>
            <person name="Raoult D."/>
            <person name="Greub G."/>
            <person name="Miranda-Saavedra D."/>
            <person name="Chen N."/>
            <person name="Nash P."/>
            <person name="Ginger M.L."/>
            <person name="Horn M."/>
            <person name="Schaap P."/>
            <person name="Caler L."/>
            <person name="Loftus B."/>
        </authorList>
    </citation>
    <scope>NUCLEOTIDE SEQUENCE [LARGE SCALE GENOMIC DNA]</scope>
    <source>
        <strain evidence="3 4">Neff</strain>
    </source>
</reference>
<dbReference type="OMA" id="CETKKDI"/>
<feature type="compositionally biased region" description="Basic and acidic residues" evidence="1">
    <location>
        <begin position="297"/>
        <end position="314"/>
    </location>
</feature>
<dbReference type="OrthoDB" id="110024at2759"/>
<proteinExistence type="predicted"/>
<sequence>MEKDVQTLTARFEEGECFYAILSVKKDASATEIRKAYHKLALQFHPDRVQGDDAARARAKSEFQTLGRIYETLSVEEKRKFYDETGSIEHDDFLSSSEDKNWDEYWRLLFKKVTSDDIENYAKSFKGSELEASDVKQAYVDHEGNMERIIDTVVLSSWDDEDRFRAIIDAAIKAGEVPTFDEYEASAKKKQNKKRTTAAARRRKAQEEEEAKEAEELAQKMGLRAGGKKGGDDALKQMILQNKGKSETRFNSVIANLEAKYGGKKETKKKGAGRKGKKQQQQEEEELNDEPTEEEFLALRKKLEEKKSKPEEKARSRKKRRIEQDDEEVELHDDNEPTEEEFEQARKRLEEQRKTKAAAATKKTTQRGAAKTGARGGKGRK</sequence>
<dbReference type="VEuPathDB" id="AmoebaDB:ACA1_206360"/>
<protein>
    <submittedName>
        <fullName evidence="3">DnaJ domain containing protein</fullName>
    </submittedName>
</protein>
<dbReference type="Pfam" id="PF00226">
    <property type="entry name" value="DnaJ"/>
    <property type="match status" value="1"/>
</dbReference>
<feature type="domain" description="J" evidence="2">
    <location>
        <begin position="17"/>
        <end position="86"/>
    </location>
</feature>
<dbReference type="InterPro" id="IPR001623">
    <property type="entry name" value="DnaJ_domain"/>
</dbReference>
<feature type="compositionally biased region" description="Acidic residues" evidence="1">
    <location>
        <begin position="282"/>
        <end position="296"/>
    </location>
</feature>
<gene>
    <name evidence="3" type="ORF">ACA1_206360</name>
</gene>
<dbReference type="GeneID" id="14918681"/>
<dbReference type="SUPFAM" id="SSF46565">
    <property type="entry name" value="Chaperone J-domain"/>
    <property type="match status" value="1"/>
</dbReference>
<evidence type="ECO:0000256" key="1">
    <source>
        <dbReference type="SAM" id="MobiDB-lite"/>
    </source>
</evidence>
<dbReference type="InterPro" id="IPR036869">
    <property type="entry name" value="J_dom_sf"/>
</dbReference>